<accession>A0A7W8YW24</accession>
<evidence type="ECO:0000313" key="2">
    <source>
        <dbReference type="EMBL" id="MBB5622864.1"/>
    </source>
</evidence>
<dbReference type="AlphaFoldDB" id="A0A7W8YW24"/>
<dbReference type="Proteomes" id="UP000537718">
    <property type="component" value="Unassembled WGS sequence"/>
</dbReference>
<dbReference type="PRINTS" id="PR00420">
    <property type="entry name" value="RNGMNOXGNASE"/>
</dbReference>
<dbReference type="SUPFAM" id="SSF51905">
    <property type="entry name" value="FAD/NAD(P)-binding domain"/>
    <property type="match status" value="1"/>
</dbReference>
<dbReference type="Pfam" id="PF01494">
    <property type="entry name" value="FAD_binding_3"/>
    <property type="match status" value="1"/>
</dbReference>
<dbReference type="InterPro" id="IPR050816">
    <property type="entry name" value="Flavin-dep_Halogenase_NPB"/>
</dbReference>
<reference evidence="2 3" key="1">
    <citation type="submission" date="2020-08" db="EMBL/GenBank/DDBJ databases">
        <title>Genomic Encyclopedia of Type Strains, Phase IV (KMG-V): Genome sequencing to study the core and pangenomes of soil and plant-associated prokaryotes.</title>
        <authorList>
            <person name="Whitman W."/>
        </authorList>
    </citation>
    <scope>NUCLEOTIDE SEQUENCE [LARGE SCALE GENOMIC DNA]</scope>
    <source>
        <strain evidence="2 3">MP7CTX6</strain>
    </source>
</reference>
<sequence>MADIFNTDVLIVGGGPSGTSAALSILQHSSLSVILTDNTAFDVSRVGEHVDASLFKLLSYLEIEKDDFEADSFIEGYNSLAAWGNEVITSRSSIHNPESKSFQLDREKFDLLMLSEVTNRGGKIFPRTKCIQIEQLENDSWELQMKHQTKGNFTIRTKFLIDASGRQGHLCRMLNLKVIKYDQLVGIGAFLRFREPKILPQEIFLETVKHGWWYSATLPGDRLVVTLFTDADIIKTQQLQKPENWNKLLLETKHIGKRIQNTIADEQLWVRNAFSQLTDSSVKNNFLAIGDAAAAFDPISSMGIGFAVSSACNAARAIEHFFSSDGDDSYIRTYQEDLKTIFGNYLNLRKQYYYMEQRWAKELFWERRI</sequence>
<dbReference type="GO" id="GO:0071949">
    <property type="term" value="F:FAD binding"/>
    <property type="evidence" value="ECO:0007669"/>
    <property type="project" value="InterPro"/>
</dbReference>
<dbReference type="InterPro" id="IPR002938">
    <property type="entry name" value="FAD-bd"/>
</dbReference>
<dbReference type="EMBL" id="JACHCF010000010">
    <property type="protein sequence ID" value="MBB5622864.1"/>
    <property type="molecule type" value="Genomic_DNA"/>
</dbReference>
<organism evidence="2 3">
    <name type="scientific">Pedobacter cryoconitis</name>
    <dbReference type="NCBI Taxonomy" id="188932"/>
    <lineage>
        <taxon>Bacteria</taxon>
        <taxon>Pseudomonadati</taxon>
        <taxon>Bacteroidota</taxon>
        <taxon>Sphingobacteriia</taxon>
        <taxon>Sphingobacteriales</taxon>
        <taxon>Sphingobacteriaceae</taxon>
        <taxon>Pedobacter</taxon>
    </lineage>
</organism>
<dbReference type="InterPro" id="IPR036188">
    <property type="entry name" value="FAD/NAD-bd_sf"/>
</dbReference>
<dbReference type="RefSeq" id="WP_183868964.1">
    <property type="nucleotide sequence ID" value="NZ_JACHCF010000010.1"/>
</dbReference>
<dbReference type="NCBIfam" id="NF038171">
    <property type="entry name" value="maturase_LodB"/>
    <property type="match status" value="1"/>
</dbReference>
<evidence type="ECO:0000313" key="3">
    <source>
        <dbReference type="Proteomes" id="UP000537718"/>
    </source>
</evidence>
<name>A0A7W8YW24_9SPHI</name>
<dbReference type="PANTHER" id="PTHR43747:SF1">
    <property type="entry name" value="SLR1998 PROTEIN"/>
    <property type="match status" value="1"/>
</dbReference>
<dbReference type="Gene3D" id="3.50.50.60">
    <property type="entry name" value="FAD/NAD(P)-binding domain"/>
    <property type="match status" value="1"/>
</dbReference>
<dbReference type="Gene3D" id="3.30.9.100">
    <property type="match status" value="1"/>
</dbReference>
<evidence type="ECO:0000259" key="1">
    <source>
        <dbReference type="Pfam" id="PF01494"/>
    </source>
</evidence>
<proteinExistence type="predicted"/>
<comment type="caution">
    <text evidence="2">The sequence shown here is derived from an EMBL/GenBank/DDBJ whole genome shotgun (WGS) entry which is preliminary data.</text>
</comment>
<feature type="domain" description="FAD-binding" evidence="1">
    <location>
        <begin position="7"/>
        <end position="338"/>
    </location>
</feature>
<gene>
    <name evidence="2" type="ORF">HDE69_003946</name>
</gene>
<protein>
    <submittedName>
        <fullName evidence="2">Flavin-dependent dehydrogenase</fullName>
    </submittedName>
</protein>
<dbReference type="PANTHER" id="PTHR43747">
    <property type="entry name" value="FAD-BINDING PROTEIN"/>
    <property type="match status" value="1"/>
</dbReference>